<organism evidence="1">
    <name type="scientific">Rhodopseudomonas palustris (strain BisA53)</name>
    <dbReference type="NCBI Taxonomy" id="316055"/>
    <lineage>
        <taxon>Bacteria</taxon>
        <taxon>Pseudomonadati</taxon>
        <taxon>Pseudomonadota</taxon>
        <taxon>Alphaproteobacteria</taxon>
        <taxon>Hyphomicrobiales</taxon>
        <taxon>Nitrobacteraceae</taxon>
        <taxon>Rhodopseudomonas</taxon>
    </lineage>
</organism>
<gene>
    <name evidence="1" type="ordered locus">RPE_3835</name>
</gene>
<evidence type="ECO:0000313" key="1">
    <source>
        <dbReference type="EMBL" id="ABJ07762.1"/>
    </source>
</evidence>
<accession>Q07JX2</accession>
<reference evidence="1" key="1">
    <citation type="submission" date="2006-09" db="EMBL/GenBank/DDBJ databases">
        <title>Complete sequence of Rhodopseudomonas palustris BisA53.</title>
        <authorList>
            <consortium name="US DOE Joint Genome Institute"/>
            <person name="Copeland A."/>
            <person name="Lucas S."/>
            <person name="Lapidus A."/>
            <person name="Barry K."/>
            <person name="Detter J.C."/>
            <person name="Glavina del Rio T."/>
            <person name="Hammon N."/>
            <person name="Israni S."/>
            <person name="Dalin E."/>
            <person name="Tice H."/>
            <person name="Pitluck S."/>
            <person name="Chain P."/>
            <person name="Malfatti S."/>
            <person name="Shin M."/>
            <person name="Vergez L."/>
            <person name="Schmutz J."/>
            <person name="Larimer F."/>
            <person name="Land M."/>
            <person name="Hauser L."/>
            <person name="Pelletier D.A."/>
            <person name="Kyrpides N."/>
            <person name="Kim E."/>
            <person name="Harwood C.S."/>
            <person name="Oda Y."/>
            <person name="Richardson P."/>
        </authorList>
    </citation>
    <scope>NUCLEOTIDE SEQUENCE [LARGE SCALE GENOMIC DNA]</scope>
    <source>
        <strain evidence="1">BisA53</strain>
    </source>
</reference>
<name>Q07JX2_RHOP5</name>
<dbReference type="EMBL" id="CP000463">
    <property type="protein sequence ID" value="ABJ07762.1"/>
    <property type="molecule type" value="Genomic_DNA"/>
</dbReference>
<dbReference type="STRING" id="316055.RPE_3835"/>
<dbReference type="HOGENOM" id="CLU_118006_0_0_5"/>
<dbReference type="KEGG" id="rpe:RPE_3835"/>
<proteinExistence type="predicted"/>
<sequence length="207" mass="21998">MILTAKKLDLPRVWTLAVASIAFACVVAAGAPLHAAVVEADPAHRQGSLAAPDDATSFQLEASRLHTAEITLARAIEIAVQHRAGSRVVDVSFDGTAASPMFRVLTASGNRIVEDHVNASTGAIDDSSIFSELDELDEGDRRNVKSLLRSKLNLSDAVRVAEKQTSGLAVGAGLLRVDGRLRFGVVVLTGDRLTQVILDPPRRSTTR</sequence>
<dbReference type="PROSITE" id="PS51257">
    <property type="entry name" value="PROKAR_LIPOPROTEIN"/>
    <property type="match status" value="1"/>
</dbReference>
<dbReference type="eggNOG" id="COG3212">
    <property type="taxonomic scope" value="Bacteria"/>
</dbReference>
<protein>
    <submittedName>
        <fullName evidence="1">Propeptide, PepSY amd peptidase M4</fullName>
    </submittedName>
</protein>
<dbReference type="Gene3D" id="3.10.450.40">
    <property type="match status" value="1"/>
</dbReference>
<dbReference type="AlphaFoldDB" id="Q07JX2"/>